<evidence type="ECO:0000313" key="1">
    <source>
        <dbReference type="EMBL" id="KAE8141666.1"/>
    </source>
</evidence>
<evidence type="ECO:0000313" key="2">
    <source>
        <dbReference type="Proteomes" id="UP000325672"/>
    </source>
</evidence>
<keyword evidence="2" id="KW-1185">Reference proteome</keyword>
<protein>
    <submittedName>
        <fullName evidence="1">Uncharacterized protein</fullName>
    </submittedName>
</protein>
<name>A0A5N6T5S2_ASPPS</name>
<dbReference type="Proteomes" id="UP000325672">
    <property type="component" value="Unassembled WGS sequence"/>
</dbReference>
<proteinExistence type="predicted"/>
<dbReference type="AlphaFoldDB" id="A0A5N6T5S2"/>
<sequence>MKLTNNIIEWSVSAVPQYSMRIIIALYKAFCHFQFTISHILAISIVPSAYANHYI</sequence>
<reference evidence="1 2" key="1">
    <citation type="submission" date="2019-04" db="EMBL/GenBank/DDBJ databases">
        <title>Friends and foes A comparative genomics study of 23 Aspergillus species from section Flavi.</title>
        <authorList>
            <consortium name="DOE Joint Genome Institute"/>
            <person name="Kjaerbolling I."/>
            <person name="Vesth T."/>
            <person name="Frisvad J.C."/>
            <person name="Nybo J.L."/>
            <person name="Theobald S."/>
            <person name="Kildgaard S."/>
            <person name="Isbrandt T."/>
            <person name="Kuo A."/>
            <person name="Sato A."/>
            <person name="Lyhne E.K."/>
            <person name="Kogle M.E."/>
            <person name="Wiebenga A."/>
            <person name="Kun R.S."/>
            <person name="Lubbers R.J."/>
            <person name="Makela M.R."/>
            <person name="Barry K."/>
            <person name="Chovatia M."/>
            <person name="Clum A."/>
            <person name="Daum C."/>
            <person name="Haridas S."/>
            <person name="He G."/>
            <person name="LaButti K."/>
            <person name="Lipzen A."/>
            <person name="Mondo S."/>
            <person name="Riley R."/>
            <person name="Salamov A."/>
            <person name="Simmons B.A."/>
            <person name="Magnuson J.K."/>
            <person name="Henrissat B."/>
            <person name="Mortensen U.H."/>
            <person name="Larsen T.O."/>
            <person name="Devries R.P."/>
            <person name="Grigoriev I.V."/>
            <person name="Machida M."/>
            <person name="Baker S.E."/>
            <person name="Andersen M.R."/>
        </authorList>
    </citation>
    <scope>NUCLEOTIDE SEQUENCE [LARGE SCALE GENOMIC DNA]</scope>
    <source>
        <strain evidence="1 2">CBS 117625</strain>
    </source>
</reference>
<accession>A0A5N6T5S2</accession>
<organism evidence="1 2">
    <name type="scientific">Aspergillus pseudotamarii</name>
    <dbReference type="NCBI Taxonomy" id="132259"/>
    <lineage>
        <taxon>Eukaryota</taxon>
        <taxon>Fungi</taxon>
        <taxon>Dikarya</taxon>
        <taxon>Ascomycota</taxon>
        <taxon>Pezizomycotina</taxon>
        <taxon>Eurotiomycetes</taxon>
        <taxon>Eurotiomycetidae</taxon>
        <taxon>Eurotiales</taxon>
        <taxon>Aspergillaceae</taxon>
        <taxon>Aspergillus</taxon>
        <taxon>Aspergillus subgen. Circumdati</taxon>
    </lineage>
</organism>
<dbReference type="EMBL" id="ML743557">
    <property type="protein sequence ID" value="KAE8141666.1"/>
    <property type="molecule type" value="Genomic_DNA"/>
</dbReference>
<gene>
    <name evidence="1" type="ORF">BDV38DRAFT_237301</name>
</gene>
<dbReference type="RefSeq" id="XP_031917729.1">
    <property type="nucleotide sequence ID" value="XM_032053568.1"/>
</dbReference>
<dbReference type="GeneID" id="43637778"/>